<dbReference type="OrthoDB" id="347244at2759"/>
<feature type="transmembrane region" description="Helical" evidence="2">
    <location>
        <begin position="372"/>
        <end position="392"/>
    </location>
</feature>
<organism evidence="3 4">
    <name type="scientific">Pythium oligandrum</name>
    <name type="common">Mycoparasitic fungus</name>
    <dbReference type="NCBI Taxonomy" id="41045"/>
    <lineage>
        <taxon>Eukaryota</taxon>
        <taxon>Sar</taxon>
        <taxon>Stramenopiles</taxon>
        <taxon>Oomycota</taxon>
        <taxon>Peronosporomycetes</taxon>
        <taxon>Pythiales</taxon>
        <taxon>Pythiaceae</taxon>
        <taxon>Pythium</taxon>
    </lineage>
</organism>
<dbReference type="PANTHER" id="PTHR33862:SF3">
    <property type="entry name" value="OROFACIAL CLEFT 1 CANDIDATE GENE 1 PROTEIN"/>
    <property type="match status" value="1"/>
</dbReference>
<feature type="compositionally biased region" description="Polar residues" evidence="1">
    <location>
        <begin position="200"/>
        <end position="212"/>
    </location>
</feature>
<keyword evidence="2" id="KW-0812">Transmembrane</keyword>
<evidence type="ECO:0000256" key="1">
    <source>
        <dbReference type="SAM" id="MobiDB-lite"/>
    </source>
</evidence>
<protein>
    <submittedName>
        <fullName evidence="3">Uncharacterized protein</fullName>
    </submittedName>
</protein>
<feature type="region of interest" description="Disordered" evidence="1">
    <location>
        <begin position="96"/>
        <end position="139"/>
    </location>
</feature>
<comment type="caution">
    <text evidence="3">The sequence shown here is derived from an EMBL/GenBank/DDBJ whole genome shotgun (WGS) entry which is preliminary data.</text>
</comment>
<keyword evidence="2" id="KW-1133">Transmembrane helix</keyword>
<accession>A0A8K1CR82</accession>
<feature type="compositionally biased region" description="Basic and acidic residues" evidence="1">
    <location>
        <begin position="96"/>
        <end position="110"/>
    </location>
</feature>
<dbReference type="PANTHER" id="PTHR33862">
    <property type="entry name" value="OROFACIAL CLEFT 1 CANDIDATE GENE 1 PROTEIN"/>
    <property type="match status" value="1"/>
</dbReference>
<name>A0A8K1CR82_PYTOL</name>
<keyword evidence="4" id="KW-1185">Reference proteome</keyword>
<feature type="transmembrane region" description="Helical" evidence="2">
    <location>
        <begin position="280"/>
        <end position="301"/>
    </location>
</feature>
<dbReference type="InterPro" id="IPR031390">
    <property type="entry name" value="OFCC1"/>
</dbReference>
<proteinExistence type="predicted"/>
<sequence length="624" mass="70797">MPLMTPDFQYVEGKFKIPFLRGEMDSTMDKFRDIESMYTQDLSAWLCNLYFQVTVLREDIERLILRSERLNAAYDVEVDERNGLFQLPPGSCDELRARKKSAGDNDDRKPGNLLTQTPTSTSATQLIEDSDGHKDGSPRRGVLGHFWSKHKKSNRVYSGGVVVPENEEPGFVHEEAGQIAPPVLSDAKVVSPYSGLTLNRSDSINNRSQSVPTIDEEDNEDRDRGTLSRLDIENHSFSVNSAFARETAHHQRFHTTRKLHYLRHELFVDMGVSNVRTMEFWLLLAVFAFTLWLRVYVHYIMQWVFLKGNRIPVFYFQPQWSTCMVKYTWKTVATHTEIGVIVFGVLGNWFLFGFLALTAAISQVYVGELPHFGSKFMVCIGIATVLDPYLVFLVDLVNHQYDCGSRMDCLESLTARTCKCVNGDAFKLYYRFLAQEGSGLVGAIIAVIIYAALTCLSLVVFYSYLLHVHMNGRMLDVYRRIHSHENDLFIPHDCEISLQELQAICIQAGRWKGPRGTQRKVFVHDYVLQDPLDPNFQEKSTHIALYNIELDGRRELYRHFLKSHDGAIVELFGEIGPSANGTWQQDAGPGVASITLLYNILQDQATASDATPAADLTALFEGLS</sequence>
<feature type="compositionally biased region" description="Polar residues" evidence="1">
    <location>
        <begin position="113"/>
        <end position="127"/>
    </location>
</feature>
<dbReference type="EMBL" id="SPLM01000005">
    <property type="protein sequence ID" value="TMW67212.1"/>
    <property type="molecule type" value="Genomic_DNA"/>
</dbReference>
<gene>
    <name evidence="3" type="ORF">Poli38472_012328</name>
</gene>
<keyword evidence="2" id="KW-0472">Membrane</keyword>
<dbReference type="AlphaFoldDB" id="A0A8K1CR82"/>
<feature type="region of interest" description="Disordered" evidence="1">
    <location>
        <begin position="200"/>
        <end position="223"/>
    </location>
</feature>
<evidence type="ECO:0000313" key="4">
    <source>
        <dbReference type="Proteomes" id="UP000794436"/>
    </source>
</evidence>
<feature type="transmembrane region" description="Helical" evidence="2">
    <location>
        <begin position="338"/>
        <end position="360"/>
    </location>
</feature>
<evidence type="ECO:0000313" key="3">
    <source>
        <dbReference type="EMBL" id="TMW67212.1"/>
    </source>
</evidence>
<dbReference type="Proteomes" id="UP000794436">
    <property type="component" value="Unassembled WGS sequence"/>
</dbReference>
<evidence type="ECO:0000256" key="2">
    <source>
        <dbReference type="SAM" id="Phobius"/>
    </source>
</evidence>
<feature type="transmembrane region" description="Helical" evidence="2">
    <location>
        <begin position="440"/>
        <end position="465"/>
    </location>
</feature>
<reference evidence="3" key="1">
    <citation type="submission" date="2019-03" db="EMBL/GenBank/DDBJ databases">
        <title>Long read genome sequence of the mycoparasitic Pythium oligandrum ATCC 38472 isolated from sugarbeet rhizosphere.</title>
        <authorList>
            <person name="Gaulin E."/>
        </authorList>
    </citation>
    <scope>NUCLEOTIDE SEQUENCE</scope>
    <source>
        <strain evidence="3">ATCC 38472_TT</strain>
    </source>
</reference>